<dbReference type="SUPFAM" id="SSF55729">
    <property type="entry name" value="Acyl-CoA N-acyltransferases (Nat)"/>
    <property type="match status" value="1"/>
</dbReference>
<name>A0A291IM82_9GAMM</name>
<protein>
    <submittedName>
        <fullName evidence="1">Uncharacterized protein</fullName>
    </submittedName>
</protein>
<dbReference type="KEGG" id="mko:MKLM6_3260"/>
<organism evidence="1 2">
    <name type="scientific">Methylomonas koyamae</name>
    <dbReference type="NCBI Taxonomy" id="702114"/>
    <lineage>
        <taxon>Bacteria</taxon>
        <taxon>Pseudomonadati</taxon>
        <taxon>Pseudomonadota</taxon>
        <taxon>Gammaproteobacteria</taxon>
        <taxon>Methylococcales</taxon>
        <taxon>Methylococcaceae</taxon>
        <taxon>Methylomonas</taxon>
    </lineage>
</organism>
<accession>A0A291IM82</accession>
<dbReference type="Pfam" id="PF13480">
    <property type="entry name" value="Acetyltransf_6"/>
    <property type="match status" value="1"/>
</dbReference>
<dbReference type="InterPro" id="IPR038740">
    <property type="entry name" value="BioF2-like_GNAT_dom"/>
</dbReference>
<evidence type="ECO:0000313" key="2">
    <source>
        <dbReference type="Proteomes" id="UP000077734"/>
    </source>
</evidence>
<reference evidence="1 2" key="1">
    <citation type="submission" date="2016-03" db="EMBL/GenBank/DDBJ databases">
        <authorList>
            <person name="Heylen K."/>
            <person name="De Vos P."/>
            <person name="Vekeman B."/>
        </authorList>
    </citation>
    <scope>NUCLEOTIDE SEQUENCE [LARGE SCALE GENOMIC DNA]</scope>
    <source>
        <strain evidence="1 2">R-49807</strain>
    </source>
</reference>
<dbReference type="Gene3D" id="3.40.630.30">
    <property type="match status" value="1"/>
</dbReference>
<dbReference type="RefSeq" id="WP_064026679.1">
    <property type="nucleotide sequence ID" value="NZ_CP023669.1"/>
</dbReference>
<dbReference type="AlphaFoldDB" id="A0A291IM82"/>
<proteinExistence type="predicted"/>
<dbReference type="Proteomes" id="UP000077734">
    <property type="component" value="Unassembled WGS sequence"/>
</dbReference>
<dbReference type="EMBL" id="LUUL01000068">
    <property type="protein sequence ID" value="OAI26844.1"/>
    <property type="molecule type" value="Genomic_DNA"/>
</dbReference>
<sequence length="373" mass="42058">MYTIKHYPNFAELPQDCTWLHDCGFFYRPQWFEILQRSLFADTDTLRVYAVADAGSGRTLLLAALRHTVLDSAATGADTLAALSHPENFAETPLLFHPAASDRQGLLIALFRHLQATPLGNGRGRCDALRLWPLADGAELEQALVSALQQAGFRCQRYANSYNRYETTAGLDYAAYFAARSANLRYSVRRRQRALEKTGQLKLELYTTPEQLQQALSDYIAVSMTSWKRPETMFNREIQDMMRLAAELGCLRLGILRLGEQAAAVQFWLFDRGVAHCVRLAYREEYKHLAVGVVLTNFMIAHALDRDRAASIDFGFGVEDYKGGWMKQARDYYGVMAFNPATAAGNYHAARNILGQRLKRGVKTLLRTAGLRK</sequence>
<dbReference type="InterPro" id="IPR016181">
    <property type="entry name" value="Acyl_CoA_acyltransferase"/>
</dbReference>
<gene>
    <name evidence="1" type="ORF">A1356_10530</name>
</gene>
<keyword evidence="2" id="KW-1185">Reference proteome</keyword>
<comment type="caution">
    <text evidence="1">The sequence shown here is derived from an EMBL/GenBank/DDBJ whole genome shotgun (WGS) entry which is preliminary data.</text>
</comment>
<evidence type="ECO:0000313" key="1">
    <source>
        <dbReference type="EMBL" id="OAI26844.1"/>
    </source>
</evidence>